<keyword evidence="8" id="KW-1185">Reference proteome</keyword>
<dbReference type="HOGENOM" id="CLU_043563_1_0_1"/>
<sequence length="365" mass="40734">MAVLSSPLQWISSTPPATRTFTALLITTSGIYYWLQWRQFQETSPTGQLQVPYLTLVPGTSWIYPWTLLTSSFVEKTVIELAFSLICLPVSLRYLERLWGTTETFKFIGVTLIVSNIITLIVSWFEYFVLGMELFIYGMEYHGQMALQTGVLVAFTQMIPEHQVQVFGIIKMRVKRLPMAYVTFSTIMCFVGFQDPFIIIQFGWLVAWFYLRFYKRTGGEAGGPVEWGDRSETFAFIYWFPPFLHYPIGIASNIVYNLALRLKLVMPHSGSAGDLEGGYSALPGGARAEAERRRALALKALDQRLANPATNPGGAVSSPTSGPSDAPEARSQPPRQPGHHKSPSKTKVSHEIESEGDIGVAEKAA</sequence>
<dbReference type="InterPro" id="IPR035952">
    <property type="entry name" value="Rhomboid-like_sf"/>
</dbReference>
<keyword evidence="2 6" id="KW-0812">Transmembrane</keyword>
<evidence type="ECO:0000313" key="7">
    <source>
        <dbReference type="EMBL" id="KIJ27384.1"/>
    </source>
</evidence>
<dbReference type="GO" id="GO:0016020">
    <property type="term" value="C:membrane"/>
    <property type="evidence" value="ECO:0007669"/>
    <property type="project" value="UniProtKB-SubCell"/>
</dbReference>
<dbReference type="Gene3D" id="1.20.1540.10">
    <property type="entry name" value="Rhomboid-like"/>
    <property type="match status" value="1"/>
</dbReference>
<dbReference type="Pfam" id="PF08551">
    <property type="entry name" value="DUF1751"/>
    <property type="match status" value="1"/>
</dbReference>
<evidence type="ECO:0000256" key="3">
    <source>
        <dbReference type="ARBA" id="ARBA00022989"/>
    </source>
</evidence>
<dbReference type="GO" id="GO:0006890">
    <property type="term" value="P:retrograde vesicle-mediated transport, Golgi to endoplasmic reticulum"/>
    <property type="evidence" value="ECO:0007669"/>
    <property type="project" value="InterPro"/>
</dbReference>
<protein>
    <submittedName>
        <fullName evidence="7">Unplaced genomic scaffold SPHSTscaffold_262, whole genome shotgun sequence</fullName>
    </submittedName>
</protein>
<dbReference type="OrthoDB" id="73612at2759"/>
<name>A0A0C9U090_SPHS4</name>
<feature type="transmembrane region" description="Helical" evidence="6">
    <location>
        <begin position="180"/>
        <end position="211"/>
    </location>
</feature>
<dbReference type="PANTHER" id="PTHR13377">
    <property type="entry name" value="PLACENTAL PROTEIN 6"/>
    <property type="match status" value="1"/>
</dbReference>
<dbReference type="FunFam" id="1.20.1540.10:FF:000004">
    <property type="entry name" value="Transmembrane protein 115"/>
    <property type="match status" value="1"/>
</dbReference>
<dbReference type="SMART" id="SM01160">
    <property type="entry name" value="DUF1751"/>
    <property type="match status" value="1"/>
</dbReference>
<dbReference type="InterPro" id="IPR013861">
    <property type="entry name" value="TMEM115/Pdh1/Rbl19"/>
</dbReference>
<feature type="transmembrane region" description="Helical" evidence="6">
    <location>
        <begin position="141"/>
        <end position="159"/>
    </location>
</feature>
<feature type="region of interest" description="Disordered" evidence="5">
    <location>
        <begin position="306"/>
        <end position="365"/>
    </location>
</feature>
<dbReference type="AlphaFoldDB" id="A0A0C9U090"/>
<feature type="transmembrane region" description="Helical" evidence="6">
    <location>
        <begin position="78"/>
        <end position="95"/>
    </location>
</feature>
<evidence type="ECO:0000313" key="8">
    <source>
        <dbReference type="Proteomes" id="UP000054279"/>
    </source>
</evidence>
<feature type="transmembrane region" description="Helical" evidence="6">
    <location>
        <begin position="107"/>
        <end position="129"/>
    </location>
</feature>
<dbReference type="GO" id="GO:0005794">
    <property type="term" value="C:Golgi apparatus"/>
    <property type="evidence" value="ECO:0007669"/>
    <property type="project" value="TreeGrafter"/>
</dbReference>
<dbReference type="PANTHER" id="PTHR13377:SF3">
    <property type="entry name" value="TRANSMEMBRANE PROTEIN 115"/>
    <property type="match status" value="1"/>
</dbReference>
<feature type="transmembrane region" description="Helical" evidence="6">
    <location>
        <begin position="236"/>
        <end position="259"/>
    </location>
</feature>
<accession>A0A0C9U090</accession>
<evidence type="ECO:0000256" key="2">
    <source>
        <dbReference type="ARBA" id="ARBA00022692"/>
    </source>
</evidence>
<dbReference type="SUPFAM" id="SSF144091">
    <property type="entry name" value="Rhomboid-like"/>
    <property type="match status" value="1"/>
</dbReference>
<keyword evidence="4 6" id="KW-0472">Membrane</keyword>
<organism evidence="7 8">
    <name type="scientific">Sphaerobolus stellatus (strain SS14)</name>
    <dbReference type="NCBI Taxonomy" id="990650"/>
    <lineage>
        <taxon>Eukaryota</taxon>
        <taxon>Fungi</taxon>
        <taxon>Dikarya</taxon>
        <taxon>Basidiomycota</taxon>
        <taxon>Agaricomycotina</taxon>
        <taxon>Agaricomycetes</taxon>
        <taxon>Phallomycetidae</taxon>
        <taxon>Geastrales</taxon>
        <taxon>Sphaerobolaceae</taxon>
        <taxon>Sphaerobolus</taxon>
    </lineage>
</organism>
<evidence type="ECO:0000256" key="6">
    <source>
        <dbReference type="SAM" id="Phobius"/>
    </source>
</evidence>
<gene>
    <name evidence="7" type="ORF">M422DRAFT_215866</name>
</gene>
<comment type="subcellular location">
    <subcellularLocation>
        <location evidence="1">Membrane</location>
        <topology evidence="1">Multi-pass membrane protein</topology>
    </subcellularLocation>
</comment>
<feature type="transmembrane region" description="Helical" evidence="6">
    <location>
        <begin position="20"/>
        <end position="37"/>
    </location>
</feature>
<feature type="transmembrane region" description="Helical" evidence="6">
    <location>
        <begin position="49"/>
        <end position="66"/>
    </location>
</feature>
<dbReference type="Proteomes" id="UP000054279">
    <property type="component" value="Unassembled WGS sequence"/>
</dbReference>
<dbReference type="EMBL" id="KN837337">
    <property type="protein sequence ID" value="KIJ27384.1"/>
    <property type="molecule type" value="Genomic_DNA"/>
</dbReference>
<reference evidence="7 8" key="1">
    <citation type="submission" date="2014-06" db="EMBL/GenBank/DDBJ databases">
        <title>Evolutionary Origins and Diversification of the Mycorrhizal Mutualists.</title>
        <authorList>
            <consortium name="DOE Joint Genome Institute"/>
            <consortium name="Mycorrhizal Genomics Consortium"/>
            <person name="Kohler A."/>
            <person name="Kuo A."/>
            <person name="Nagy L.G."/>
            <person name="Floudas D."/>
            <person name="Copeland A."/>
            <person name="Barry K.W."/>
            <person name="Cichocki N."/>
            <person name="Veneault-Fourrey C."/>
            <person name="LaButti K."/>
            <person name="Lindquist E.A."/>
            <person name="Lipzen A."/>
            <person name="Lundell T."/>
            <person name="Morin E."/>
            <person name="Murat C."/>
            <person name="Riley R."/>
            <person name="Ohm R."/>
            <person name="Sun H."/>
            <person name="Tunlid A."/>
            <person name="Henrissat B."/>
            <person name="Grigoriev I.V."/>
            <person name="Hibbett D.S."/>
            <person name="Martin F."/>
        </authorList>
    </citation>
    <scope>NUCLEOTIDE SEQUENCE [LARGE SCALE GENOMIC DNA]</scope>
    <source>
        <strain evidence="7 8">SS14</strain>
    </source>
</reference>
<evidence type="ECO:0000256" key="4">
    <source>
        <dbReference type="ARBA" id="ARBA00023136"/>
    </source>
</evidence>
<evidence type="ECO:0000256" key="1">
    <source>
        <dbReference type="ARBA" id="ARBA00004141"/>
    </source>
</evidence>
<evidence type="ECO:0000256" key="5">
    <source>
        <dbReference type="SAM" id="MobiDB-lite"/>
    </source>
</evidence>
<proteinExistence type="predicted"/>
<keyword evidence="3 6" id="KW-1133">Transmembrane helix</keyword>